<evidence type="ECO:0000313" key="4">
    <source>
        <dbReference type="EMBL" id="KYG80025.1"/>
    </source>
</evidence>
<comment type="caution">
    <text evidence="4">The sequence shown here is derived from an EMBL/GenBank/DDBJ whole genome shotgun (WGS) entry which is preliminary data.</text>
</comment>
<dbReference type="InterPro" id="IPR009057">
    <property type="entry name" value="Homeodomain-like_sf"/>
</dbReference>
<dbReference type="AlphaFoldDB" id="A0A150XN05"/>
<dbReference type="PROSITE" id="PS50977">
    <property type="entry name" value="HTH_TETR_2"/>
    <property type="match status" value="1"/>
</dbReference>
<dbReference type="SUPFAM" id="SSF46689">
    <property type="entry name" value="Homeodomain-like"/>
    <property type="match status" value="1"/>
</dbReference>
<dbReference type="Proteomes" id="UP000075663">
    <property type="component" value="Unassembled WGS sequence"/>
</dbReference>
<dbReference type="GO" id="GO:0003677">
    <property type="term" value="F:DNA binding"/>
    <property type="evidence" value="ECO:0007669"/>
    <property type="project" value="UniProtKB-UniRule"/>
</dbReference>
<organism evidence="4 5">
    <name type="scientific">Roseivirga seohaensis</name>
    <dbReference type="NCBI Taxonomy" id="1914963"/>
    <lineage>
        <taxon>Bacteria</taxon>
        <taxon>Pseudomonadati</taxon>
        <taxon>Bacteroidota</taxon>
        <taxon>Cytophagia</taxon>
        <taxon>Cytophagales</taxon>
        <taxon>Roseivirgaceae</taxon>
        <taxon>Roseivirga</taxon>
    </lineage>
</organism>
<proteinExistence type="predicted"/>
<dbReference type="PRINTS" id="PR00455">
    <property type="entry name" value="HTHTETR"/>
</dbReference>
<dbReference type="EMBL" id="LRPB01000048">
    <property type="protein sequence ID" value="KYG80025.1"/>
    <property type="molecule type" value="Genomic_DNA"/>
</dbReference>
<evidence type="ECO:0000256" key="2">
    <source>
        <dbReference type="PROSITE-ProRule" id="PRU00335"/>
    </source>
</evidence>
<feature type="domain" description="HTH tetR-type" evidence="3">
    <location>
        <begin position="24"/>
        <end position="84"/>
    </location>
</feature>
<sequence>MNNLISQMQIQVNEKVFLKDPNSSELGKKIIAKSIELIVEMGLESFTFRKLATQLETTESSIYRYFESKHKLLLYLTSWYWGWLEYHLVFSTANISSAEERLKAAIKVISKDIPDNEMFGHINLGLLNKIVISESSKAYLTKQVDDANKEGFYAGYKRMVIRISEIIKELNPNFGFASTLTSTIIEGIQDQKYFAEHLPTLTDISGDSSILTQFYTDMAISTIQQNNTP</sequence>
<dbReference type="STRING" id="1914963.AWW67_12035"/>
<accession>A0A150XN05</accession>
<evidence type="ECO:0000313" key="5">
    <source>
        <dbReference type="Proteomes" id="UP000075663"/>
    </source>
</evidence>
<gene>
    <name evidence="4" type="ORF">AWW67_12035</name>
</gene>
<dbReference type="Gene3D" id="1.10.357.10">
    <property type="entry name" value="Tetracycline Repressor, domain 2"/>
    <property type="match status" value="1"/>
</dbReference>
<reference evidence="4 5" key="1">
    <citation type="submission" date="2016-01" db="EMBL/GenBank/DDBJ databases">
        <title>Genome sequencing of Roseivirga seohaensis SW-152.</title>
        <authorList>
            <person name="Selvaratnam C."/>
            <person name="Thevarajoo S."/>
            <person name="Goh K.M."/>
            <person name="Ee R."/>
            <person name="Chan K.-G."/>
            <person name="Chong C.S."/>
        </authorList>
    </citation>
    <scope>NUCLEOTIDE SEQUENCE [LARGE SCALE GENOMIC DNA]</scope>
    <source>
        <strain evidence="4 5">SW-152</strain>
    </source>
</reference>
<name>A0A150XN05_9BACT</name>
<dbReference type="InterPro" id="IPR001647">
    <property type="entry name" value="HTH_TetR"/>
</dbReference>
<evidence type="ECO:0000259" key="3">
    <source>
        <dbReference type="PROSITE" id="PS50977"/>
    </source>
</evidence>
<feature type="DNA-binding region" description="H-T-H motif" evidence="2">
    <location>
        <begin position="47"/>
        <end position="66"/>
    </location>
</feature>
<evidence type="ECO:0000256" key="1">
    <source>
        <dbReference type="ARBA" id="ARBA00023125"/>
    </source>
</evidence>
<dbReference type="RefSeq" id="WP_062303081.1">
    <property type="nucleotide sequence ID" value="NZ_LRPB01000048.1"/>
</dbReference>
<keyword evidence="1 2" id="KW-0238">DNA-binding</keyword>
<dbReference type="Pfam" id="PF00440">
    <property type="entry name" value="TetR_N"/>
    <property type="match status" value="1"/>
</dbReference>
<protein>
    <submittedName>
        <fullName evidence="4">TetR family transcriptional regulator</fullName>
    </submittedName>
</protein>